<dbReference type="InterPro" id="IPR030386">
    <property type="entry name" value="G_GB1_RHD3_dom"/>
</dbReference>
<keyword evidence="9" id="KW-1185">Reference proteome</keyword>
<keyword evidence="1" id="KW-0547">Nucleotide-binding</keyword>
<dbReference type="SUPFAM" id="SSF52540">
    <property type="entry name" value="P-loop containing nucleoside triphosphate hydrolases"/>
    <property type="match status" value="1"/>
</dbReference>
<organism evidence="8 9">
    <name type="scientific">Stylophora pistillata</name>
    <name type="common">Smooth cauliflower coral</name>
    <dbReference type="NCBI Taxonomy" id="50429"/>
    <lineage>
        <taxon>Eukaryota</taxon>
        <taxon>Metazoa</taxon>
        <taxon>Cnidaria</taxon>
        <taxon>Anthozoa</taxon>
        <taxon>Hexacorallia</taxon>
        <taxon>Scleractinia</taxon>
        <taxon>Astrocoeniina</taxon>
        <taxon>Pocilloporidae</taxon>
        <taxon>Stylophora</taxon>
    </lineage>
</organism>
<dbReference type="Pfam" id="PF02841">
    <property type="entry name" value="GBP_C"/>
    <property type="match status" value="1"/>
</dbReference>
<feature type="coiled-coil region" evidence="5">
    <location>
        <begin position="394"/>
        <end position="421"/>
    </location>
</feature>
<accession>A0A2B4RSH5</accession>
<keyword evidence="3" id="KW-0342">GTP-binding</keyword>
<keyword evidence="5" id="KW-0175">Coiled coil</keyword>
<gene>
    <name evidence="8" type="primary">Gbp2</name>
    <name evidence="8" type="ORF">AWC38_SpisGene16404</name>
</gene>
<comment type="caution">
    <text evidence="8">The sequence shown here is derived from an EMBL/GenBank/DDBJ whole genome shotgun (WGS) entry which is preliminary data.</text>
</comment>
<evidence type="ECO:0000313" key="9">
    <source>
        <dbReference type="Proteomes" id="UP000225706"/>
    </source>
</evidence>
<dbReference type="EMBL" id="LSMT01000372">
    <property type="protein sequence ID" value="PFX19182.1"/>
    <property type="molecule type" value="Genomic_DNA"/>
</dbReference>
<comment type="similarity">
    <text evidence="4">Belongs to the TRAFAC class dynamin-like GTPase superfamily. GB1/RHD3 GTPase family.</text>
</comment>
<evidence type="ECO:0000256" key="6">
    <source>
        <dbReference type="SAM" id="MobiDB-lite"/>
    </source>
</evidence>
<sequence>MAAIPLCIPNNCTWDETSGAFQRDSSQPRTGLQPVHPALRKLRSIGGPVCVVSIAGPCRRGKSYMLSRAFDQGDVFPLGHSFDPETMGIWLWVVPEKYKDTQGREFTVVLLDSEGIDAVSAEGVNDHAIFTLSVLLSSVLIYNSVGVPTRTDLEGLDHIIKISQRIQVISGKPLDEEASQKVFPSFVWLLRDVVLSLPKGVANLKPYFLEKVFKVRGRPSGKSQEVVDNILKFFPDFDAFPLSPPSSDATVIQNLNEKGKQGEISSSFKKGVEEFKQMLHSKLTPKKSFLGQGFVTGEALATLVEEYVRAANSPGAVPVVESAWNVFTKTKCTQTLNDAKAVYDGGIREFKEKVRLPCDDKKIRSAHQDYLLEALTFFETEAEDAAVMARWMYIEELANYADEAESALLRENNNLTEEQCNDLMKTLRVVWLDPVLKDVHDPNDHDFLILEERLRSVYQKLDSDFRQQAKGDKSLCSNLAYIYELAKNLHLVEDREEMEGMITRLEEKHVEDQRKIKRMVEEQMRAQKEQTEAAISAARERSTAEKERYLRQQRELQTKIDAAKRKQQQDEQTIKNLQDRLSRM</sequence>
<dbReference type="InterPro" id="IPR027417">
    <property type="entry name" value="P-loop_NTPase"/>
</dbReference>
<dbReference type="Pfam" id="PF02263">
    <property type="entry name" value="GBP"/>
    <property type="match status" value="1"/>
</dbReference>
<evidence type="ECO:0000256" key="2">
    <source>
        <dbReference type="ARBA" id="ARBA00022801"/>
    </source>
</evidence>
<dbReference type="AlphaFoldDB" id="A0A2B4RSH5"/>
<dbReference type="PANTHER" id="PTHR10751">
    <property type="entry name" value="GUANYLATE BINDING PROTEIN"/>
    <property type="match status" value="1"/>
</dbReference>
<reference evidence="9" key="1">
    <citation type="journal article" date="2017" name="bioRxiv">
        <title>Comparative analysis of the genomes of Stylophora pistillata and Acropora digitifera provides evidence for extensive differences between species of corals.</title>
        <authorList>
            <person name="Voolstra C.R."/>
            <person name="Li Y."/>
            <person name="Liew Y.J."/>
            <person name="Baumgarten S."/>
            <person name="Zoccola D."/>
            <person name="Flot J.-F."/>
            <person name="Tambutte S."/>
            <person name="Allemand D."/>
            <person name="Aranda M."/>
        </authorList>
    </citation>
    <scope>NUCLEOTIDE SEQUENCE [LARGE SCALE GENOMIC DNA]</scope>
</reference>
<feature type="domain" description="GB1/RHD3-type G" evidence="7">
    <location>
        <begin position="46"/>
        <end position="192"/>
    </location>
</feature>
<dbReference type="InterPro" id="IPR036543">
    <property type="entry name" value="Guanylate-bd_C_sf"/>
</dbReference>
<dbReference type="SUPFAM" id="SSF48340">
    <property type="entry name" value="Interferon-induced guanylate-binding protein 1 (GBP1), C-terminal domain"/>
    <property type="match status" value="1"/>
</dbReference>
<dbReference type="GO" id="GO:0003924">
    <property type="term" value="F:GTPase activity"/>
    <property type="evidence" value="ECO:0007669"/>
    <property type="project" value="InterPro"/>
</dbReference>
<dbReference type="OrthoDB" id="5967544at2759"/>
<evidence type="ECO:0000313" key="8">
    <source>
        <dbReference type="EMBL" id="PFX19182.1"/>
    </source>
</evidence>
<dbReference type="Gene3D" id="1.20.1000.10">
    <property type="entry name" value="Guanylate-binding protein, C-terminal domain"/>
    <property type="match status" value="1"/>
</dbReference>
<proteinExistence type="inferred from homology"/>
<dbReference type="Proteomes" id="UP000225706">
    <property type="component" value="Unassembled WGS sequence"/>
</dbReference>
<feature type="region of interest" description="Disordered" evidence="6">
    <location>
        <begin position="527"/>
        <end position="584"/>
    </location>
</feature>
<evidence type="ECO:0000259" key="7">
    <source>
        <dbReference type="PROSITE" id="PS51715"/>
    </source>
</evidence>
<evidence type="ECO:0000256" key="4">
    <source>
        <dbReference type="PROSITE-ProRule" id="PRU01052"/>
    </source>
</evidence>
<dbReference type="InterPro" id="IPR015894">
    <property type="entry name" value="Guanylate-bd_N"/>
</dbReference>
<protein>
    <submittedName>
        <fullName evidence="8">Interferon-induced guanylate-binding protein 2</fullName>
    </submittedName>
</protein>
<evidence type="ECO:0000256" key="5">
    <source>
        <dbReference type="SAM" id="Coils"/>
    </source>
</evidence>
<name>A0A2B4RSH5_STYPI</name>
<evidence type="ECO:0000256" key="3">
    <source>
        <dbReference type="ARBA" id="ARBA00023134"/>
    </source>
</evidence>
<evidence type="ECO:0000256" key="1">
    <source>
        <dbReference type="ARBA" id="ARBA00022741"/>
    </source>
</evidence>
<feature type="compositionally biased region" description="Basic and acidic residues" evidence="6">
    <location>
        <begin position="538"/>
        <end position="584"/>
    </location>
</feature>
<dbReference type="InterPro" id="IPR003191">
    <property type="entry name" value="Guanylate-bd/ATL_C"/>
</dbReference>
<keyword evidence="2" id="KW-0378">Hydrolase</keyword>
<dbReference type="GO" id="GO:0005525">
    <property type="term" value="F:GTP binding"/>
    <property type="evidence" value="ECO:0007669"/>
    <property type="project" value="UniProtKB-KW"/>
</dbReference>
<dbReference type="Gene3D" id="3.40.50.300">
    <property type="entry name" value="P-loop containing nucleotide triphosphate hydrolases"/>
    <property type="match status" value="1"/>
</dbReference>
<dbReference type="PROSITE" id="PS51715">
    <property type="entry name" value="G_GB1_RHD3"/>
    <property type="match status" value="1"/>
</dbReference>